<evidence type="ECO:0000256" key="1">
    <source>
        <dbReference type="ARBA" id="ARBA00008834"/>
    </source>
</evidence>
<dbReference type="PROSITE" id="PS00502">
    <property type="entry name" value="POLYGALACTURONASE"/>
    <property type="match status" value="1"/>
</dbReference>
<dbReference type="InterPro" id="IPR012334">
    <property type="entry name" value="Pectin_lyas_fold"/>
</dbReference>
<dbReference type="STRING" id="269621.A0A238FF11"/>
<comment type="similarity">
    <text evidence="1 11">Belongs to the glycosyl hydrolase 28 family.</text>
</comment>
<evidence type="ECO:0000256" key="7">
    <source>
        <dbReference type="ARBA" id="ARBA00023295"/>
    </source>
</evidence>
<dbReference type="AlphaFoldDB" id="A0A238FF11"/>
<evidence type="ECO:0000256" key="11">
    <source>
        <dbReference type="RuleBase" id="RU361169"/>
    </source>
</evidence>
<proteinExistence type="inferred from homology"/>
<name>A0A238FF11_9BASI</name>
<evidence type="ECO:0000313" key="14">
    <source>
        <dbReference type="Proteomes" id="UP000198372"/>
    </source>
</evidence>
<dbReference type="Proteomes" id="UP000198372">
    <property type="component" value="Unassembled WGS sequence"/>
</dbReference>
<organism evidence="13 14">
    <name type="scientific">Microbotryum intermedium</name>
    <dbReference type="NCBI Taxonomy" id="269621"/>
    <lineage>
        <taxon>Eukaryota</taxon>
        <taxon>Fungi</taxon>
        <taxon>Dikarya</taxon>
        <taxon>Basidiomycota</taxon>
        <taxon>Pucciniomycotina</taxon>
        <taxon>Microbotryomycetes</taxon>
        <taxon>Microbotryales</taxon>
        <taxon>Microbotryaceae</taxon>
        <taxon>Microbotryum</taxon>
    </lineage>
</organism>
<comment type="catalytic activity">
    <reaction evidence="9">
        <text>(1,4-alpha-D-galacturonosyl)n+m + H2O = (1,4-alpha-D-galacturonosyl)n + (1,4-alpha-D-galacturonosyl)m.</text>
        <dbReference type="EC" id="3.2.1.15"/>
    </reaction>
</comment>
<dbReference type="PROSITE" id="PS51257">
    <property type="entry name" value="PROKAR_LIPOPROTEIN"/>
    <property type="match status" value="1"/>
</dbReference>
<dbReference type="Gene3D" id="2.160.20.10">
    <property type="entry name" value="Single-stranded right-handed beta-helix, Pectin lyase-like"/>
    <property type="match status" value="1"/>
</dbReference>
<keyword evidence="7 11" id="KW-0326">Glycosidase</keyword>
<evidence type="ECO:0000256" key="10">
    <source>
        <dbReference type="PROSITE-ProRule" id="PRU10052"/>
    </source>
</evidence>
<gene>
    <name evidence="13" type="ORF">BQ2448_1060</name>
</gene>
<keyword evidence="6" id="KW-1015">Disulfide bond</keyword>
<dbReference type="SMART" id="SM00710">
    <property type="entry name" value="PbH1"/>
    <property type="match status" value="7"/>
</dbReference>
<keyword evidence="3 12" id="KW-0732">Signal</keyword>
<keyword evidence="14" id="KW-1185">Reference proteome</keyword>
<evidence type="ECO:0000313" key="13">
    <source>
        <dbReference type="EMBL" id="SCV69666.1"/>
    </source>
</evidence>
<keyword evidence="4" id="KW-0677">Repeat</keyword>
<evidence type="ECO:0000256" key="8">
    <source>
        <dbReference type="ARBA" id="ARBA00023316"/>
    </source>
</evidence>
<feature type="chain" id="PRO_5012285771" description="endo-polygalacturonase" evidence="12">
    <location>
        <begin position="23"/>
        <end position="375"/>
    </location>
</feature>
<dbReference type="Pfam" id="PF00295">
    <property type="entry name" value="Glyco_hydro_28"/>
    <property type="match status" value="1"/>
</dbReference>
<keyword evidence="8" id="KW-0961">Cell wall biogenesis/degradation</keyword>
<feature type="active site" evidence="10">
    <location>
        <position position="237"/>
    </location>
</feature>
<accession>A0A238FF11</accession>
<dbReference type="GO" id="GO:0004650">
    <property type="term" value="F:polygalacturonase activity"/>
    <property type="evidence" value="ECO:0007669"/>
    <property type="project" value="UniProtKB-EC"/>
</dbReference>
<sequence>MLGKLSLISILSSSSFIALASAAGCTIADHRDIQAAQACKSITIKAFTMPPHETLLLKLQAYTTINQGELARVLLSRARALTNLEPACGGATFANAQAESGTLALYGDNINYQGNRNKIICNGQLYWDGKGGIAEATKPAPALSMLVTGTVSNIVIVNSPANAFVIEAPGKTTLSGITVDNSLGASHGGHNTDGINIVGNTNDLTVTKCTVTNQDDCISVTSGKGVTLSDNVCLMGHGISIGSMKTGGHVSDVTISGNRVENSQQGYRIKTYSGATDASVTNINFIGNTGKNLHKYGVVVQQGESSPLEGATNGVKISNVRFTGSPTTLSVDSDAQEVYVLCGTNSCIGDWNWGSLHVSGGQKGSITNAPIRGWP</sequence>
<dbReference type="EMBL" id="FMSP01000005">
    <property type="protein sequence ID" value="SCV69666.1"/>
    <property type="molecule type" value="Genomic_DNA"/>
</dbReference>
<dbReference type="InterPro" id="IPR006626">
    <property type="entry name" value="PbH1"/>
</dbReference>
<evidence type="ECO:0000256" key="4">
    <source>
        <dbReference type="ARBA" id="ARBA00022737"/>
    </source>
</evidence>
<dbReference type="InterPro" id="IPR050434">
    <property type="entry name" value="Glycosyl_hydrlase_28"/>
</dbReference>
<dbReference type="OrthoDB" id="1546079at2759"/>
<evidence type="ECO:0000256" key="12">
    <source>
        <dbReference type="SAM" id="SignalP"/>
    </source>
</evidence>
<dbReference type="EC" id="3.2.1.15" evidence="2"/>
<feature type="signal peptide" evidence="12">
    <location>
        <begin position="1"/>
        <end position="22"/>
    </location>
</feature>
<dbReference type="SUPFAM" id="SSF51126">
    <property type="entry name" value="Pectin lyase-like"/>
    <property type="match status" value="1"/>
</dbReference>
<dbReference type="PANTHER" id="PTHR31884">
    <property type="entry name" value="POLYGALACTURONASE"/>
    <property type="match status" value="1"/>
</dbReference>
<dbReference type="PANTHER" id="PTHR31884:SF1">
    <property type="entry name" value="POLYGALACTURONASE"/>
    <property type="match status" value="1"/>
</dbReference>
<dbReference type="InterPro" id="IPR000743">
    <property type="entry name" value="Glyco_hydro_28"/>
</dbReference>
<dbReference type="InterPro" id="IPR011050">
    <property type="entry name" value="Pectin_lyase_fold/virulence"/>
</dbReference>
<reference evidence="14" key="1">
    <citation type="submission" date="2016-09" db="EMBL/GenBank/DDBJ databases">
        <authorList>
            <person name="Jeantristanb JTB J.-T."/>
            <person name="Ricardo R."/>
        </authorList>
    </citation>
    <scope>NUCLEOTIDE SEQUENCE [LARGE SCALE GENOMIC DNA]</scope>
</reference>
<dbReference type="GO" id="GO:0045490">
    <property type="term" value="P:pectin catabolic process"/>
    <property type="evidence" value="ECO:0007669"/>
    <property type="project" value="TreeGrafter"/>
</dbReference>
<evidence type="ECO:0000256" key="6">
    <source>
        <dbReference type="ARBA" id="ARBA00023157"/>
    </source>
</evidence>
<evidence type="ECO:0000256" key="3">
    <source>
        <dbReference type="ARBA" id="ARBA00022729"/>
    </source>
</evidence>
<evidence type="ECO:0000256" key="5">
    <source>
        <dbReference type="ARBA" id="ARBA00022801"/>
    </source>
</evidence>
<keyword evidence="5 11" id="KW-0378">Hydrolase</keyword>
<dbReference type="GO" id="GO:0005576">
    <property type="term" value="C:extracellular region"/>
    <property type="evidence" value="ECO:0007669"/>
    <property type="project" value="TreeGrafter"/>
</dbReference>
<dbReference type="GO" id="GO:0071555">
    <property type="term" value="P:cell wall organization"/>
    <property type="evidence" value="ECO:0007669"/>
    <property type="project" value="UniProtKB-KW"/>
</dbReference>
<protein>
    <recommendedName>
        <fullName evidence="2">endo-polygalacturonase</fullName>
        <ecNumber evidence="2">3.2.1.15</ecNumber>
    </recommendedName>
</protein>
<evidence type="ECO:0000256" key="9">
    <source>
        <dbReference type="ARBA" id="ARBA00034074"/>
    </source>
</evidence>
<evidence type="ECO:0000256" key="2">
    <source>
        <dbReference type="ARBA" id="ARBA00012736"/>
    </source>
</evidence>